<organism evidence="3">
    <name type="scientific">Graphocephala atropunctata</name>
    <dbReference type="NCBI Taxonomy" id="36148"/>
    <lineage>
        <taxon>Eukaryota</taxon>
        <taxon>Metazoa</taxon>
        <taxon>Ecdysozoa</taxon>
        <taxon>Arthropoda</taxon>
        <taxon>Hexapoda</taxon>
        <taxon>Insecta</taxon>
        <taxon>Pterygota</taxon>
        <taxon>Neoptera</taxon>
        <taxon>Paraneoptera</taxon>
        <taxon>Hemiptera</taxon>
        <taxon>Auchenorrhyncha</taxon>
        <taxon>Membracoidea</taxon>
        <taxon>Cicadellidae</taxon>
        <taxon>Cicadellinae</taxon>
        <taxon>Cicadellini</taxon>
        <taxon>Graphocephala</taxon>
    </lineage>
</organism>
<keyword evidence="2" id="KW-0732">Signal</keyword>
<evidence type="ECO:0000256" key="1">
    <source>
        <dbReference type="SAM" id="MobiDB-lite"/>
    </source>
</evidence>
<sequence>MIMSLAVALGLLIFSVTQTSAKENITLAPGLDIFTSLEDLLNFFRNDPSPLARQILKVFKRDCLYVNNPAFKDNTDKPFIVIIGNHRATRESVGIALASMLNGKYMTYPAPCLQRFINQMPKGTMLRRAFYFLSNYASAFYAKIQLNLRNPVVLNGYYFEQLTFSIVNSSHPRCTSSLRIFSDPTSSSSSTSRTSLCSSGLRPGIPYTGNRGR</sequence>
<gene>
    <name evidence="3" type="ORF">g.39848</name>
</gene>
<proteinExistence type="predicted"/>
<accession>A0A1B6KQB2</accession>
<evidence type="ECO:0000313" key="3">
    <source>
        <dbReference type="EMBL" id="JAT13639.1"/>
    </source>
</evidence>
<evidence type="ECO:0000256" key="2">
    <source>
        <dbReference type="SAM" id="SignalP"/>
    </source>
</evidence>
<dbReference type="EMBL" id="GEBQ01026338">
    <property type="protein sequence ID" value="JAT13639.1"/>
    <property type="molecule type" value="Transcribed_RNA"/>
</dbReference>
<feature type="compositionally biased region" description="Low complexity" evidence="1">
    <location>
        <begin position="182"/>
        <end position="199"/>
    </location>
</feature>
<name>A0A1B6KQB2_9HEMI</name>
<feature type="signal peptide" evidence="2">
    <location>
        <begin position="1"/>
        <end position="21"/>
    </location>
</feature>
<feature type="region of interest" description="Disordered" evidence="1">
    <location>
        <begin position="181"/>
        <end position="213"/>
    </location>
</feature>
<protein>
    <submittedName>
        <fullName evidence="3">Uncharacterized protein</fullName>
    </submittedName>
</protein>
<dbReference type="AlphaFoldDB" id="A0A1B6KQB2"/>
<feature type="chain" id="PRO_5008586768" evidence="2">
    <location>
        <begin position="22"/>
        <end position="213"/>
    </location>
</feature>
<reference evidence="3" key="1">
    <citation type="submission" date="2015-11" db="EMBL/GenBank/DDBJ databases">
        <title>De novo transcriptome assembly of four potential Pierce s Disease insect vectors from Arizona vineyards.</title>
        <authorList>
            <person name="Tassone E.E."/>
        </authorList>
    </citation>
    <scope>NUCLEOTIDE SEQUENCE</scope>
</reference>